<gene>
    <name evidence="4" type="ORF">SAMN02745243_01117</name>
</gene>
<feature type="domain" description="ABC1 atypical kinase-like" evidence="3">
    <location>
        <begin position="69"/>
        <end position="311"/>
    </location>
</feature>
<dbReference type="EMBL" id="FQZY01000014">
    <property type="protein sequence ID" value="SHJ67991.1"/>
    <property type="molecule type" value="Genomic_DNA"/>
</dbReference>
<feature type="transmembrane region" description="Helical" evidence="2">
    <location>
        <begin position="499"/>
        <end position="520"/>
    </location>
</feature>
<dbReference type="Proteomes" id="UP000184301">
    <property type="component" value="Unassembled WGS sequence"/>
</dbReference>
<dbReference type="PANTHER" id="PTHR10566:SF113">
    <property type="entry name" value="PROTEIN ACTIVITY OF BC1 COMPLEX KINASE 7, CHLOROPLASTIC"/>
    <property type="match status" value="1"/>
</dbReference>
<dbReference type="RefSeq" id="WP_073106592.1">
    <property type="nucleotide sequence ID" value="NZ_FQZY01000014.1"/>
</dbReference>
<dbReference type="Pfam" id="PF03109">
    <property type="entry name" value="ABC1"/>
    <property type="match status" value="1"/>
</dbReference>
<dbReference type="STRING" id="1121950.SAMN02745243_01117"/>
<evidence type="ECO:0000259" key="3">
    <source>
        <dbReference type="Pfam" id="PF03109"/>
    </source>
</evidence>
<organism evidence="4 5">
    <name type="scientific">Hespellia stercorisuis DSM 15480</name>
    <dbReference type="NCBI Taxonomy" id="1121950"/>
    <lineage>
        <taxon>Bacteria</taxon>
        <taxon>Bacillati</taxon>
        <taxon>Bacillota</taxon>
        <taxon>Clostridia</taxon>
        <taxon>Lachnospirales</taxon>
        <taxon>Lachnospiraceae</taxon>
        <taxon>Hespellia</taxon>
    </lineage>
</organism>
<evidence type="ECO:0000256" key="1">
    <source>
        <dbReference type="ARBA" id="ARBA00009670"/>
    </source>
</evidence>
<keyword evidence="5" id="KW-1185">Reference proteome</keyword>
<evidence type="ECO:0000313" key="4">
    <source>
        <dbReference type="EMBL" id="SHJ67991.1"/>
    </source>
</evidence>
<evidence type="ECO:0000313" key="5">
    <source>
        <dbReference type="Proteomes" id="UP000184301"/>
    </source>
</evidence>
<accession>A0A1M6L9V4</accession>
<name>A0A1M6L9V4_9FIRM</name>
<dbReference type="PANTHER" id="PTHR10566">
    <property type="entry name" value="CHAPERONE-ACTIVITY OF BC1 COMPLEX CABC1 -RELATED"/>
    <property type="match status" value="1"/>
</dbReference>
<proteinExistence type="inferred from homology"/>
<sequence>MSGKDSNEYVQRMKEITAVLHRHKLTAGMNPEKLRQILADLGPTYVKLGQIASMRSDILPSRYCLELMKLRSSVNPLEFGEVRQMLTDSYGCPPEEIFASVEETPLGAASIAQVHRAVLRSGEDVVVKVQRPGIYEMMARDIGLLHRAVRLVPPVSIKESVDLNMVLDEMWTVAQEEMNFLKEASNMEEFAANSKEIAYACCPKLYREYSTNQVLVMEYVDGFEIDDKEALNEAGYDLDEIGKKLVNHYMQQILEDGFFQADPHPGNLRIRDGKIVWMDMGMMGRLSARDKEQISEAVLGLAQSDAGRIMDAVTTLGEFRGEPDHARLYKDITELMKRYGKMELGEIDLAKVMEDLLEIMKANRISMPHGLTMLARGLSTMEGVLMEISPDINMVEIAAARMNEQWLQDFDWKKSVLKEGRRLHEALHKTVDIPILAADILQEYRRGETRINLDLHASDDLARMMNTLVKNLVIGFLITALLVSSSILCLTDMKPRMLGIPMLGIVGYIAALILMIFVLLRHVKKRKR</sequence>
<comment type="similarity">
    <text evidence="1">Belongs to the protein kinase superfamily. ADCK protein kinase family.</text>
</comment>
<dbReference type="InterPro" id="IPR011009">
    <property type="entry name" value="Kinase-like_dom_sf"/>
</dbReference>
<feature type="transmembrane region" description="Helical" evidence="2">
    <location>
        <begin position="472"/>
        <end position="493"/>
    </location>
</feature>
<keyword evidence="2" id="KW-1133">Transmembrane helix</keyword>
<dbReference type="AlphaFoldDB" id="A0A1M6L9V4"/>
<dbReference type="OrthoDB" id="9795390at2"/>
<dbReference type="SUPFAM" id="SSF56112">
    <property type="entry name" value="Protein kinase-like (PK-like)"/>
    <property type="match status" value="1"/>
</dbReference>
<dbReference type="CDD" id="cd05121">
    <property type="entry name" value="ABC1_ADCK3-like"/>
    <property type="match status" value="1"/>
</dbReference>
<keyword evidence="4" id="KW-0830">Ubiquinone</keyword>
<keyword evidence="2" id="KW-0472">Membrane</keyword>
<keyword evidence="2" id="KW-0812">Transmembrane</keyword>
<evidence type="ECO:0000256" key="2">
    <source>
        <dbReference type="SAM" id="Phobius"/>
    </source>
</evidence>
<protein>
    <submittedName>
        <fullName evidence="4">Ubiquinone biosynthesis protein</fullName>
    </submittedName>
</protein>
<dbReference type="InterPro" id="IPR004147">
    <property type="entry name" value="ABC1_dom"/>
</dbReference>
<dbReference type="InterPro" id="IPR050154">
    <property type="entry name" value="UbiB_kinase"/>
</dbReference>
<reference evidence="4 5" key="1">
    <citation type="submission" date="2016-11" db="EMBL/GenBank/DDBJ databases">
        <authorList>
            <person name="Jaros S."/>
            <person name="Januszkiewicz K."/>
            <person name="Wedrychowicz H."/>
        </authorList>
    </citation>
    <scope>NUCLEOTIDE SEQUENCE [LARGE SCALE GENOMIC DNA]</scope>
    <source>
        <strain evidence="4 5">DSM 15480</strain>
    </source>
</reference>